<organism evidence="3 4">
    <name type="scientific">Afipia clevelandensis ATCC 49720</name>
    <dbReference type="NCBI Taxonomy" id="883079"/>
    <lineage>
        <taxon>Bacteria</taxon>
        <taxon>Pseudomonadati</taxon>
        <taxon>Pseudomonadota</taxon>
        <taxon>Alphaproteobacteria</taxon>
        <taxon>Hyphomicrobiales</taxon>
        <taxon>Nitrobacteraceae</taxon>
        <taxon>Afipia</taxon>
    </lineage>
</organism>
<dbReference type="PANTHER" id="PTHR11941:SF54">
    <property type="entry name" value="ENOYL-COA HYDRATASE, MITOCHONDRIAL"/>
    <property type="match status" value="1"/>
</dbReference>
<dbReference type="InterPro" id="IPR001753">
    <property type="entry name" value="Enoyl-CoA_hydra/iso"/>
</dbReference>
<comment type="similarity">
    <text evidence="1 2">Belongs to the enoyl-CoA hydratase/isomerase family.</text>
</comment>
<evidence type="ECO:0000256" key="1">
    <source>
        <dbReference type="ARBA" id="ARBA00005254"/>
    </source>
</evidence>
<dbReference type="InterPro" id="IPR018376">
    <property type="entry name" value="Enoyl-CoA_hyd/isom_CS"/>
</dbReference>
<proteinExistence type="inferred from homology"/>
<protein>
    <recommendedName>
        <fullName evidence="5">Enoyl-CoA hydratase/isomerase</fullName>
    </recommendedName>
</protein>
<dbReference type="AlphaFoldDB" id="K8P3I8"/>
<dbReference type="SUPFAM" id="SSF52096">
    <property type="entry name" value="ClpP/crotonase"/>
    <property type="match status" value="1"/>
</dbReference>
<dbReference type="InterPro" id="IPR029045">
    <property type="entry name" value="ClpP/crotonase-like_dom_sf"/>
</dbReference>
<dbReference type="HOGENOM" id="CLU_009834_7_5_5"/>
<accession>K8P3I8</accession>
<dbReference type="Pfam" id="PF00378">
    <property type="entry name" value="ECH_1"/>
    <property type="match status" value="1"/>
</dbReference>
<evidence type="ECO:0008006" key="5">
    <source>
        <dbReference type="Google" id="ProtNLM"/>
    </source>
</evidence>
<dbReference type="OrthoDB" id="8640486at2"/>
<dbReference type="CDD" id="cd06558">
    <property type="entry name" value="crotonase-like"/>
    <property type="match status" value="1"/>
</dbReference>
<dbReference type="EMBL" id="AGWY01000008">
    <property type="protein sequence ID" value="EKS36046.1"/>
    <property type="molecule type" value="Genomic_DNA"/>
</dbReference>
<sequence length="265" mass="29232">MAWTIERKHDHVAVVTMNTNKVNAQNPAFFDDLHAAFDRLEKEFDECAVVLTGTGKVFSAGLDLDHHFAMFARRDIKEIDKWFAAYRATNLRLFTYPRPTVAAVNGHAYAGGFITAIDCDYRIASEGDLQFALNEVPIGIPMPAVYCEIIKYAIGTPAAAEFTLFGQIYDLSSAVRMNVVQRIVPSSELINAAVAWAAKVTPDGYPAYAFAKRALQATTMSAIDAAARLDLDQLSRGMSHPRSLLANAARYRELKGHDITWPVSS</sequence>
<evidence type="ECO:0000313" key="3">
    <source>
        <dbReference type="EMBL" id="EKS36046.1"/>
    </source>
</evidence>
<dbReference type="Proteomes" id="UP000001095">
    <property type="component" value="Unassembled WGS sequence"/>
</dbReference>
<dbReference type="GO" id="GO:0006635">
    <property type="term" value="P:fatty acid beta-oxidation"/>
    <property type="evidence" value="ECO:0007669"/>
    <property type="project" value="TreeGrafter"/>
</dbReference>
<dbReference type="RefSeq" id="WP_002713124.1">
    <property type="nucleotide sequence ID" value="NZ_KB375281.1"/>
</dbReference>
<evidence type="ECO:0000256" key="2">
    <source>
        <dbReference type="RuleBase" id="RU003707"/>
    </source>
</evidence>
<comment type="caution">
    <text evidence="3">The sequence shown here is derived from an EMBL/GenBank/DDBJ whole genome shotgun (WGS) entry which is preliminary data.</text>
</comment>
<keyword evidence="4" id="KW-1185">Reference proteome</keyword>
<evidence type="ECO:0000313" key="4">
    <source>
        <dbReference type="Proteomes" id="UP000001095"/>
    </source>
</evidence>
<dbReference type="GO" id="GO:0003824">
    <property type="term" value="F:catalytic activity"/>
    <property type="evidence" value="ECO:0007669"/>
    <property type="project" value="InterPro"/>
</dbReference>
<name>K8P3I8_9BRAD</name>
<gene>
    <name evidence="3" type="ORF">HMPREF9696_02258</name>
</gene>
<reference evidence="3 4" key="1">
    <citation type="submission" date="2012-04" db="EMBL/GenBank/DDBJ databases">
        <title>The Genome Sequence of Afipia clevelandensis ATCC 49720.</title>
        <authorList>
            <consortium name="The Broad Institute Genome Sequencing Platform"/>
            <person name="Earl A."/>
            <person name="Ward D."/>
            <person name="Feldgarden M."/>
            <person name="Gevers D."/>
            <person name="Huys G."/>
            <person name="Walker B."/>
            <person name="Young S.K."/>
            <person name="Zeng Q."/>
            <person name="Gargeya S."/>
            <person name="Fitzgerald M."/>
            <person name="Haas B."/>
            <person name="Abouelleil A."/>
            <person name="Alvarado L."/>
            <person name="Arachchi H.M."/>
            <person name="Berlin A."/>
            <person name="Chapman S.B."/>
            <person name="Goldberg J."/>
            <person name="Griggs A."/>
            <person name="Gujja S."/>
            <person name="Hansen M."/>
            <person name="Howarth C."/>
            <person name="Imamovic A."/>
            <person name="Larimer J."/>
            <person name="McCowen C."/>
            <person name="Montmayeur A."/>
            <person name="Murphy C."/>
            <person name="Neiman D."/>
            <person name="Pearson M."/>
            <person name="Priest M."/>
            <person name="Roberts A."/>
            <person name="Saif S."/>
            <person name="Shea T."/>
            <person name="Sisk P."/>
            <person name="Sykes S."/>
            <person name="Wortman J."/>
            <person name="Nusbaum C."/>
            <person name="Birren B."/>
        </authorList>
    </citation>
    <scope>NUCLEOTIDE SEQUENCE [LARGE SCALE GENOMIC DNA]</scope>
    <source>
        <strain evidence="3 4">ATCC 49720</strain>
    </source>
</reference>
<dbReference type="PROSITE" id="PS00166">
    <property type="entry name" value="ENOYL_COA_HYDRATASE"/>
    <property type="match status" value="1"/>
</dbReference>
<dbReference type="PATRIC" id="fig|883079.3.peg.2294"/>
<dbReference type="PANTHER" id="PTHR11941">
    <property type="entry name" value="ENOYL-COA HYDRATASE-RELATED"/>
    <property type="match status" value="1"/>
</dbReference>
<dbReference type="Gene3D" id="3.90.226.10">
    <property type="entry name" value="2-enoyl-CoA Hydratase, Chain A, domain 1"/>
    <property type="match status" value="1"/>
</dbReference>